<evidence type="ECO:0000313" key="1">
    <source>
        <dbReference type="EMBL" id="CAG8664955.1"/>
    </source>
</evidence>
<protein>
    <submittedName>
        <fullName evidence="1">17229_t:CDS:1</fullName>
    </submittedName>
</protein>
<evidence type="ECO:0000313" key="2">
    <source>
        <dbReference type="Proteomes" id="UP000789759"/>
    </source>
</evidence>
<dbReference type="Proteomes" id="UP000789759">
    <property type="component" value="Unassembled WGS sequence"/>
</dbReference>
<accession>A0A9N9HA65</accession>
<reference evidence="1" key="1">
    <citation type="submission" date="2021-06" db="EMBL/GenBank/DDBJ databases">
        <authorList>
            <person name="Kallberg Y."/>
            <person name="Tangrot J."/>
            <person name="Rosling A."/>
        </authorList>
    </citation>
    <scope>NUCLEOTIDE SEQUENCE</scope>
    <source>
        <strain evidence="1">FL966</strain>
    </source>
</reference>
<sequence>SELLIFGNTIDLDSPNFVMQPLVLNSVVSSEVVEDNIKENYGNIEFDVNTLVDSFDI</sequence>
<feature type="non-terminal residue" evidence="1">
    <location>
        <position position="1"/>
    </location>
</feature>
<name>A0A9N9HA65_9GLOM</name>
<organism evidence="1 2">
    <name type="scientific">Cetraspora pellucida</name>
    <dbReference type="NCBI Taxonomy" id="1433469"/>
    <lineage>
        <taxon>Eukaryota</taxon>
        <taxon>Fungi</taxon>
        <taxon>Fungi incertae sedis</taxon>
        <taxon>Mucoromycota</taxon>
        <taxon>Glomeromycotina</taxon>
        <taxon>Glomeromycetes</taxon>
        <taxon>Diversisporales</taxon>
        <taxon>Gigasporaceae</taxon>
        <taxon>Cetraspora</taxon>
    </lineage>
</organism>
<dbReference type="EMBL" id="CAJVQA010007983">
    <property type="protein sequence ID" value="CAG8664955.1"/>
    <property type="molecule type" value="Genomic_DNA"/>
</dbReference>
<proteinExistence type="predicted"/>
<gene>
    <name evidence="1" type="ORF">CPELLU_LOCUS9982</name>
</gene>
<dbReference type="AlphaFoldDB" id="A0A9N9HA65"/>
<comment type="caution">
    <text evidence="1">The sequence shown here is derived from an EMBL/GenBank/DDBJ whole genome shotgun (WGS) entry which is preliminary data.</text>
</comment>
<keyword evidence="2" id="KW-1185">Reference proteome</keyword>